<reference evidence="1" key="1">
    <citation type="journal article" date="2013" name="Genome Biol.">
        <title>Comparative genomics of the core and accessory genomes of 48 Sinorhizobium strains comprising five genospecies.</title>
        <authorList>
            <person name="Sugawara M."/>
            <person name="Epstein B."/>
            <person name="Badgley B.D."/>
            <person name="Unno T."/>
            <person name="Xu L."/>
            <person name="Reese J."/>
            <person name="Gyaneshwar P."/>
            <person name="Denny R."/>
            <person name="Mudge J."/>
            <person name="Bharti A.K."/>
            <person name="Farmer A.D."/>
            <person name="May G.D."/>
            <person name="Woodward J.E."/>
            <person name="Medigue C."/>
            <person name="Vallenet D."/>
            <person name="Lajus A."/>
            <person name="Rouy Z."/>
            <person name="Martinez-Vaz B."/>
            <person name="Tiffin P."/>
            <person name="Young N.D."/>
            <person name="Sadowsky M.J."/>
        </authorList>
    </citation>
    <scope>NUCLEOTIDE SEQUENCE</scope>
    <source>
        <strain evidence="1">M30</strain>
    </source>
</reference>
<dbReference type="EMBL" id="WISP01000032">
    <property type="protein sequence ID" value="MQW02933.1"/>
    <property type="molecule type" value="Genomic_DNA"/>
</dbReference>
<evidence type="ECO:0000313" key="1">
    <source>
        <dbReference type="EMBL" id="MQW02933.1"/>
    </source>
</evidence>
<dbReference type="SUPFAM" id="SSF52172">
    <property type="entry name" value="CheY-like"/>
    <property type="match status" value="1"/>
</dbReference>
<gene>
    <name evidence="1" type="ORF">GHK45_03615</name>
</gene>
<organism evidence="1">
    <name type="scientific">Rhizobium meliloti</name>
    <name type="common">Ensifer meliloti</name>
    <name type="synonym">Sinorhizobium meliloti</name>
    <dbReference type="NCBI Taxonomy" id="382"/>
    <lineage>
        <taxon>Bacteria</taxon>
        <taxon>Pseudomonadati</taxon>
        <taxon>Pseudomonadota</taxon>
        <taxon>Alphaproteobacteria</taxon>
        <taxon>Hyphomicrobiales</taxon>
        <taxon>Rhizobiaceae</taxon>
        <taxon>Sinorhizobium/Ensifer group</taxon>
        <taxon>Sinorhizobium</taxon>
    </lineage>
</organism>
<protein>
    <submittedName>
        <fullName evidence="1">Response regulator</fullName>
    </submittedName>
</protein>
<dbReference type="GO" id="GO:0000160">
    <property type="term" value="P:phosphorelay signal transduction system"/>
    <property type="evidence" value="ECO:0007669"/>
    <property type="project" value="InterPro"/>
</dbReference>
<dbReference type="InterPro" id="IPR001789">
    <property type="entry name" value="Sig_transdc_resp-reg_receiver"/>
</dbReference>
<dbReference type="PROSITE" id="PS50110">
    <property type="entry name" value="RESPONSE_REGULATORY"/>
    <property type="match status" value="1"/>
</dbReference>
<comment type="caution">
    <text evidence="1">The sequence shown here is derived from an EMBL/GenBank/DDBJ whole genome shotgun (WGS) entry which is preliminary data.</text>
</comment>
<accession>A0A6A7ZJ29</accession>
<name>A0A6A7ZJ29_RHIML</name>
<proteinExistence type="predicted"/>
<dbReference type="RefSeq" id="WP_014528156.1">
    <property type="nucleotide sequence ID" value="NZ_CP019585.1"/>
</dbReference>
<sequence length="158" mass="17050">MKPATILLAEDEALLFLDYEAALADGGFVVVAVARGGKAIEVLRSADSEIAGVVTDIRFYELPNGWSVARVAREIYPDIPVVYVTRHGALEWPSRGVANSILPEKPFALAQQVTAVSPLLNEPVLLSVAPDPKPRTSTDYSQSVLAQMGNSWLPRPPL</sequence>
<dbReference type="AlphaFoldDB" id="A0A6A7ZJ29"/>
<dbReference type="Gene3D" id="3.40.50.2300">
    <property type="match status" value="1"/>
</dbReference>
<dbReference type="InterPro" id="IPR011006">
    <property type="entry name" value="CheY-like_superfamily"/>
</dbReference>